<dbReference type="Pfam" id="PF01161">
    <property type="entry name" value="PBP"/>
    <property type="match status" value="1"/>
</dbReference>
<comment type="caution">
    <text evidence="2">The sequence shown here is derived from an EMBL/GenBank/DDBJ whole genome shotgun (WGS) entry which is preliminary data.</text>
</comment>
<evidence type="ECO:0000256" key="1">
    <source>
        <dbReference type="ARBA" id="ARBA00007091"/>
    </source>
</evidence>
<accession>A0A1Q2ZYL5</accession>
<dbReference type="InterPro" id="IPR036610">
    <property type="entry name" value="PEBP-like_sf"/>
</dbReference>
<dbReference type="CDD" id="cd00866">
    <property type="entry name" value="PEBP_euk"/>
    <property type="match status" value="1"/>
</dbReference>
<dbReference type="Proteomes" id="UP000187013">
    <property type="component" value="Unassembled WGS sequence"/>
</dbReference>
<gene>
    <name evidence="2" type="ORF">ZYGR_0K00500</name>
</gene>
<dbReference type="GO" id="GO:0030162">
    <property type="term" value="P:regulation of proteolysis"/>
    <property type="evidence" value="ECO:0007669"/>
    <property type="project" value="TreeGrafter"/>
</dbReference>
<dbReference type="PROSITE" id="PS01220">
    <property type="entry name" value="PBP"/>
    <property type="match status" value="1"/>
</dbReference>
<dbReference type="AlphaFoldDB" id="A0A1Q2ZYL5"/>
<dbReference type="GO" id="GO:0005543">
    <property type="term" value="F:phospholipid binding"/>
    <property type="evidence" value="ECO:0007669"/>
    <property type="project" value="TreeGrafter"/>
</dbReference>
<proteinExistence type="inferred from homology"/>
<reference evidence="2 3" key="1">
    <citation type="submission" date="2016-08" db="EMBL/GenBank/DDBJ databases">
        <title>Draft genome sequence of allopolyploid Zygosaccharomyces rouxii.</title>
        <authorList>
            <person name="Watanabe J."/>
            <person name="Uehara K."/>
            <person name="Mogi Y."/>
            <person name="Tsukioka Y."/>
        </authorList>
    </citation>
    <scope>NUCLEOTIDE SEQUENCE [LARGE SCALE GENOMIC DNA]</scope>
    <source>
        <strain evidence="2 3">NBRC 110957</strain>
    </source>
</reference>
<evidence type="ECO:0000313" key="2">
    <source>
        <dbReference type="EMBL" id="GAV48545.1"/>
    </source>
</evidence>
<evidence type="ECO:0000313" key="3">
    <source>
        <dbReference type="Proteomes" id="UP000187013"/>
    </source>
</evidence>
<sequence>MMMHSFDASKATIEALTQHNIIPDVINPNFVKPLGVLSAEYSKEEPVAMGNQLTIKGTQSKPTVHFAPEEAALKPSDLLTLVITDPDAPSRADKKWSEFCHYVESDIKVSETEGGILENGKVLQSYVGPAPPAGTGPHRYVFLLYKQPGGVTAPQLTEIKGRPNWGYGTPATGVEKWATENKLEPIGVNFFFAESS</sequence>
<dbReference type="PANTHER" id="PTHR11362">
    <property type="entry name" value="PHOSPHATIDYLETHANOLAMINE-BINDING PROTEIN"/>
    <property type="match status" value="1"/>
</dbReference>
<dbReference type="Gene3D" id="3.90.280.10">
    <property type="entry name" value="PEBP-like"/>
    <property type="match status" value="1"/>
</dbReference>
<dbReference type="OrthoDB" id="2506647at2759"/>
<dbReference type="GO" id="GO:0030414">
    <property type="term" value="F:peptidase inhibitor activity"/>
    <property type="evidence" value="ECO:0007669"/>
    <property type="project" value="TreeGrafter"/>
</dbReference>
<dbReference type="InterPro" id="IPR035810">
    <property type="entry name" value="PEBP_euk"/>
</dbReference>
<dbReference type="PANTHER" id="PTHR11362:SF148">
    <property type="entry name" value="CARBOXYPEPTIDASE Y INHIBITOR"/>
    <property type="match status" value="1"/>
</dbReference>
<dbReference type="GO" id="GO:0046578">
    <property type="term" value="P:regulation of Ras protein signal transduction"/>
    <property type="evidence" value="ECO:0007669"/>
    <property type="project" value="TreeGrafter"/>
</dbReference>
<dbReference type="SUPFAM" id="SSF49777">
    <property type="entry name" value="PEBP-like"/>
    <property type="match status" value="1"/>
</dbReference>
<name>A0A1Q2ZYL5_ZYGRO</name>
<dbReference type="InterPro" id="IPR008914">
    <property type="entry name" value="PEBP"/>
</dbReference>
<comment type="similarity">
    <text evidence="1">Belongs to the phosphatidylethanolamine-binding protein family.</text>
</comment>
<organism evidence="2 3">
    <name type="scientific">Zygosaccharomyces rouxii</name>
    <dbReference type="NCBI Taxonomy" id="4956"/>
    <lineage>
        <taxon>Eukaryota</taxon>
        <taxon>Fungi</taxon>
        <taxon>Dikarya</taxon>
        <taxon>Ascomycota</taxon>
        <taxon>Saccharomycotina</taxon>
        <taxon>Saccharomycetes</taxon>
        <taxon>Saccharomycetales</taxon>
        <taxon>Saccharomycetaceae</taxon>
        <taxon>Zygosaccharomyces</taxon>
    </lineage>
</organism>
<dbReference type="EMBL" id="BDGX01000011">
    <property type="protein sequence ID" value="GAV48545.1"/>
    <property type="molecule type" value="Genomic_DNA"/>
</dbReference>
<protein>
    <recommendedName>
        <fullName evidence="4">Carboxypeptidase Y inhibitor</fullName>
    </recommendedName>
</protein>
<dbReference type="InterPro" id="IPR001858">
    <property type="entry name" value="Phosphatidylethanolamine-bd_CS"/>
</dbReference>
<evidence type="ECO:0008006" key="4">
    <source>
        <dbReference type="Google" id="ProtNLM"/>
    </source>
</evidence>